<dbReference type="PANTHER" id="PTHR42825">
    <property type="entry name" value="AMINO ACID AMINOTRANSFERASE"/>
    <property type="match status" value="1"/>
</dbReference>
<keyword evidence="3 7" id="KW-0032">Aminotransferase</keyword>
<organism evidence="7 8">
    <name type="scientific">Giardia muris</name>
    <dbReference type="NCBI Taxonomy" id="5742"/>
    <lineage>
        <taxon>Eukaryota</taxon>
        <taxon>Metamonada</taxon>
        <taxon>Diplomonadida</taxon>
        <taxon>Hexamitidae</taxon>
        <taxon>Giardiinae</taxon>
        <taxon>Giardia</taxon>
    </lineage>
</organism>
<comment type="cofactor">
    <cofactor evidence="1">
        <name>pyridoxal 5'-phosphate</name>
        <dbReference type="ChEBI" id="CHEBI:597326"/>
    </cofactor>
</comment>
<keyword evidence="8" id="KW-1185">Reference proteome</keyword>
<evidence type="ECO:0000256" key="4">
    <source>
        <dbReference type="ARBA" id="ARBA00022679"/>
    </source>
</evidence>
<accession>A0A4Z1SR02</accession>
<comment type="caution">
    <text evidence="7">The sequence shown here is derived from an EMBL/GenBank/DDBJ whole genome shotgun (WGS) entry which is preliminary data.</text>
</comment>
<evidence type="ECO:0000313" key="8">
    <source>
        <dbReference type="Proteomes" id="UP000315496"/>
    </source>
</evidence>
<proteinExistence type="inferred from homology"/>
<dbReference type="GO" id="GO:0009081">
    <property type="term" value="P:branched-chain amino acid metabolic process"/>
    <property type="evidence" value="ECO:0007669"/>
    <property type="project" value="InterPro"/>
</dbReference>
<dbReference type="InterPro" id="IPR036038">
    <property type="entry name" value="Aminotransferase-like"/>
</dbReference>
<dbReference type="Proteomes" id="UP000315496">
    <property type="component" value="Chromosome 2"/>
</dbReference>
<protein>
    <submittedName>
        <fullName evidence="7">Branched-chain amino acid aminotransferase</fullName>
    </submittedName>
</protein>
<comment type="similarity">
    <text evidence="2">Belongs to the class-IV pyridoxal-phosphate-dependent aminotransferase family.</text>
</comment>
<evidence type="ECO:0000256" key="5">
    <source>
        <dbReference type="ARBA" id="ARBA00022898"/>
    </source>
</evidence>
<evidence type="ECO:0000256" key="1">
    <source>
        <dbReference type="ARBA" id="ARBA00001933"/>
    </source>
</evidence>
<keyword evidence="4 7" id="KW-0808">Transferase</keyword>
<gene>
    <name evidence="7" type="ORF">GMRT_11241</name>
    <name evidence="6" type="ORF">GMRT_21919</name>
</gene>
<dbReference type="Gene3D" id="3.30.470.10">
    <property type="match status" value="1"/>
</dbReference>
<dbReference type="EMBL" id="VDLU01000002">
    <property type="protein sequence ID" value="TNJ28302.1"/>
    <property type="molecule type" value="Genomic_DNA"/>
</dbReference>
<evidence type="ECO:0000313" key="6">
    <source>
        <dbReference type="EMBL" id="TNJ28294.1"/>
    </source>
</evidence>
<evidence type="ECO:0000256" key="2">
    <source>
        <dbReference type="ARBA" id="ARBA00009320"/>
    </source>
</evidence>
<reference evidence="7 8" key="1">
    <citation type="submission" date="2019-05" db="EMBL/GenBank/DDBJ databases">
        <title>The compact genome of Giardia muris reveals important steps in the evolution of intestinal protozoan parasites.</title>
        <authorList>
            <person name="Xu F."/>
            <person name="Jimenez-Gonzalez A."/>
            <person name="Einarsson E."/>
            <person name="Astvaldsson A."/>
            <person name="Peirasmaki D."/>
            <person name="Eckmann L."/>
            <person name="Andersson J.O."/>
            <person name="Svard S.G."/>
            <person name="Jerlstrom-Hultqvist J."/>
        </authorList>
    </citation>
    <scope>NUCLEOTIDE SEQUENCE [LARGE SCALE GENOMIC DNA]</scope>
    <source>
        <strain evidence="7 8">Roberts-Thomson</strain>
    </source>
</reference>
<dbReference type="VEuPathDB" id="GiardiaDB:GMRT_11241"/>
<dbReference type="InterPro" id="IPR043132">
    <property type="entry name" value="BCAT-like_C"/>
</dbReference>
<dbReference type="SUPFAM" id="SSF56752">
    <property type="entry name" value="D-aminoacid aminotransferase-like PLP-dependent enzymes"/>
    <property type="match status" value="1"/>
</dbReference>
<dbReference type="InterPro" id="IPR043131">
    <property type="entry name" value="BCAT-like_N"/>
</dbReference>
<dbReference type="Gene3D" id="3.20.10.10">
    <property type="entry name" value="D-amino Acid Aminotransferase, subunit A, domain 2"/>
    <property type="match status" value="1"/>
</dbReference>
<dbReference type="GO" id="GO:0004084">
    <property type="term" value="F:branched-chain-amino-acid transaminase activity"/>
    <property type="evidence" value="ECO:0007669"/>
    <property type="project" value="InterPro"/>
</dbReference>
<dbReference type="InterPro" id="IPR005786">
    <property type="entry name" value="B_amino_transII"/>
</dbReference>
<dbReference type="EMBL" id="VDLU01000002">
    <property type="protein sequence ID" value="TNJ28294.1"/>
    <property type="molecule type" value="Genomic_DNA"/>
</dbReference>
<dbReference type="OrthoDB" id="409992at2759"/>
<sequence length="351" mass="38713">MEQQEHIERRAWSLISAHTYVRSNYADGRWGILEQVAGSVLGLPLESSALNNGQIVAEDIFAFPHCDGRIAVFRPLEHLLCLQKSCDQLCLPSPTDDVFLNALTEVVKSNLDCNSFWEVGRVLRVRAMVIAVDCTCELAASSEAVLILSVSSMALYHQNGMGTMRALVIEDIDRAAPRGLGSVGGPFNKPAMIKPELCARSAGYGTVLYLDSKTHSYVEQFSAGVFLGVKDIEYNDANEVVSCTLVFPNEGNVVPSVMAHSICTLASKSFDWIIEKREVPFMELKTLQEIGIARDDAVVIPIVSLTRDDEETTIPAEGEYVGNIMAIIYKAISDIQFGRAPDTYNWLHFIF</sequence>
<keyword evidence="5" id="KW-0663">Pyridoxal phosphate</keyword>
<dbReference type="AlphaFoldDB" id="A0A4Z1SR02"/>
<dbReference type="VEuPathDB" id="GiardiaDB:GMRT_21919"/>
<evidence type="ECO:0000256" key="3">
    <source>
        <dbReference type="ARBA" id="ARBA00022576"/>
    </source>
</evidence>
<name>A0A4Z1SR02_GIAMU</name>
<evidence type="ECO:0000313" key="7">
    <source>
        <dbReference type="EMBL" id="TNJ28302.1"/>
    </source>
</evidence>
<dbReference type="PANTHER" id="PTHR42825:SF2">
    <property type="entry name" value="BRANCHED-CHAIN-AMINO-ACID AMINOTRANSFERASE 3, CHLOROPLASTIC-RELATED"/>
    <property type="match status" value="1"/>
</dbReference>